<comment type="caution">
    <text evidence="2">The sequence shown here is derived from an EMBL/GenBank/DDBJ whole genome shotgun (WGS) entry which is preliminary data.</text>
</comment>
<keyword evidence="3" id="KW-1185">Reference proteome</keyword>
<dbReference type="EMBL" id="LLZG01000092">
    <property type="protein sequence ID" value="KUL39704.1"/>
    <property type="molecule type" value="Genomic_DNA"/>
</dbReference>
<proteinExistence type="predicted"/>
<feature type="region of interest" description="Disordered" evidence="1">
    <location>
        <begin position="1"/>
        <end position="20"/>
    </location>
</feature>
<reference evidence="3" key="1">
    <citation type="submission" date="2015-10" db="EMBL/GenBank/DDBJ databases">
        <authorList>
            <person name="Ju K.-S."/>
            <person name="Doroghazi J.R."/>
            <person name="Metcalf W.W."/>
        </authorList>
    </citation>
    <scope>NUCLEOTIDE SEQUENCE [LARGE SCALE GENOMIC DNA]</scope>
    <source>
        <strain evidence="3">NRRL 3151</strain>
    </source>
</reference>
<dbReference type="RefSeq" id="WP_062702410.1">
    <property type="nucleotide sequence ID" value="NZ_LLZG01000092.1"/>
</dbReference>
<evidence type="ECO:0000256" key="1">
    <source>
        <dbReference type="SAM" id="MobiDB-lite"/>
    </source>
</evidence>
<dbReference type="Gene3D" id="3.40.50.620">
    <property type="entry name" value="HUPs"/>
    <property type="match status" value="1"/>
</dbReference>
<accession>A0A0X3V4W3</accession>
<gene>
    <name evidence="2" type="ORF">ADL12_14680</name>
</gene>
<evidence type="ECO:0000313" key="2">
    <source>
        <dbReference type="EMBL" id="KUL39704.1"/>
    </source>
</evidence>
<protein>
    <recommendedName>
        <fullName evidence="4">NAD/GMP synthase domain-containing protein</fullName>
    </recommendedName>
</protein>
<dbReference type="OrthoDB" id="7066129at2"/>
<evidence type="ECO:0008006" key="4">
    <source>
        <dbReference type="Google" id="ProtNLM"/>
    </source>
</evidence>
<dbReference type="InterPro" id="IPR014729">
    <property type="entry name" value="Rossmann-like_a/b/a_fold"/>
</dbReference>
<name>A0A0X3V4W3_9ACTN</name>
<evidence type="ECO:0000313" key="3">
    <source>
        <dbReference type="Proteomes" id="UP000053923"/>
    </source>
</evidence>
<dbReference type="SUPFAM" id="SSF52402">
    <property type="entry name" value="Adenine nucleotide alpha hydrolases-like"/>
    <property type="match status" value="1"/>
</dbReference>
<dbReference type="AlphaFoldDB" id="A0A0X3V4W3"/>
<dbReference type="Proteomes" id="UP000053923">
    <property type="component" value="Unassembled WGS sequence"/>
</dbReference>
<organism evidence="2 3">
    <name type="scientific">Streptomyces regalis</name>
    <dbReference type="NCBI Taxonomy" id="68262"/>
    <lineage>
        <taxon>Bacteria</taxon>
        <taxon>Bacillati</taxon>
        <taxon>Actinomycetota</taxon>
        <taxon>Actinomycetes</taxon>
        <taxon>Kitasatosporales</taxon>
        <taxon>Streptomycetaceae</taxon>
        <taxon>Streptomyces</taxon>
    </lineage>
</organism>
<feature type="compositionally biased region" description="Polar residues" evidence="1">
    <location>
        <begin position="1"/>
        <end position="19"/>
    </location>
</feature>
<sequence length="410" mass="45277">MTDSSSRALPTVSVVTSHGRQPLSGAADERLIDILSRNHVPWSAVAAYAVPESGGDLRLSPSLDRTLAEFEDTSEILLYFNRNVNPFNFSIEDFKTIESDHPGEEATEYIYQRLDNETGTAESFLKKLSPEECRQIIADRVGDTVRANVPAGADLVVGVSGGGDSNALLYGLSQLSDHGITVHPVILKGIPDWDAGVPRAQALCEKYGLELTVIEADEVKQLLGIPADSVDLIDRFEREFQGDDFEFLGTLMIRLALSKAARDIGTSYIATGVNLEDIVCENLFRVTTGLKPAAFPKRQIGDTTLVLPLWLCPKRIIDGCFPKYSLENYDARYPCFSLGRNLYYSVVYALQSQFPGYLEQVAHGLSQLSMKDPVEYTYNEQLGFHVERTVPFPLLRRFQKMLGGAQPTAG</sequence>